<sequence>MFKNIFIVAKNMLRRAIQRSKLGSSINSAICHLVISIAFLPCPSAFSRAWHTGTLGGQMATRRLAKWTWRSPYSLFFLLSAHFVPFCKLVSLFCSSIQVLGIQGFCISY</sequence>
<proteinExistence type="predicted"/>
<evidence type="ECO:0000313" key="2">
    <source>
        <dbReference type="Proteomes" id="UP000824120"/>
    </source>
</evidence>
<name>A0A9J5XEI9_SOLCO</name>
<dbReference type="Proteomes" id="UP000824120">
    <property type="component" value="Chromosome 9"/>
</dbReference>
<keyword evidence="2" id="KW-1185">Reference proteome</keyword>
<reference evidence="1 2" key="1">
    <citation type="submission" date="2020-09" db="EMBL/GenBank/DDBJ databases">
        <title>De no assembly of potato wild relative species, Solanum commersonii.</title>
        <authorList>
            <person name="Cho K."/>
        </authorList>
    </citation>
    <scope>NUCLEOTIDE SEQUENCE [LARGE SCALE GENOMIC DNA]</scope>
    <source>
        <strain evidence="1">LZ3.2</strain>
        <tissue evidence="1">Leaf</tissue>
    </source>
</reference>
<dbReference type="EMBL" id="JACXVP010000009">
    <property type="protein sequence ID" value="KAG5586787.1"/>
    <property type="molecule type" value="Genomic_DNA"/>
</dbReference>
<gene>
    <name evidence="1" type="ORF">H5410_047221</name>
</gene>
<protein>
    <submittedName>
        <fullName evidence="1">Uncharacterized protein</fullName>
    </submittedName>
</protein>
<organism evidence="1 2">
    <name type="scientific">Solanum commersonii</name>
    <name type="common">Commerson's wild potato</name>
    <name type="synonym">Commerson's nightshade</name>
    <dbReference type="NCBI Taxonomy" id="4109"/>
    <lineage>
        <taxon>Eukaryota</taxon>
        <taxon>Viridiplantae</taxon>
        <taxon>Streptophyta</taxon>
        <taxon>Embryophyta</taxon>
        <taxon>Tracheophyta</taxon>
        <taxon>Spermatophyta</taxon>
        <taxon>Magnoliopsida</taxon>
        <taxon>eudicotyledons</taxon>
        <taxon>Gunneridae</taxon>
        <taxon>Pentapetalae</taxon>
        <taxon>asterids</taxon>
        <taxon>lamiids</taxon>
        <taxon>Solanales</taxon>
        <taxon>Solanaceae</taxon>
        <taxon>Solanoideae</taxon>
        <taxon>Solaneae</taxon>
        <taxon>Solanum</taxon>
    </lineage>
</organism>
<evidence type="ECO:0000313" key="1">
    <source>
        <dbReference type="EMBL" id="KAG5586787.1"/>
    </source>
</evidence>
<dbReference type="AlphaFoldDB" id="A0A9J5XEI9"/>
<comment type="caution">
    <text evidence="1">The sequence shown here is derived from an EMBL/GenBank/DDBJ whole genome shotgun (WGS) entry which is preliminary data.</text>
</comment>
<accession>A0A9J5XEI9</accession>